<evidence type="ECO:0000256" key="3">
    <source>
        <dbReference type="ARBA" id="ARBA00022837"/>
    </source>
</evidence>
<organism evidence="4 5">
    <name type="scientific">Zunongwangia profunda</name>
    <dbReference type="NCBI Taxonomy" id="398743"/>
    <lineage>
        <taxon>Bacteria</taxon>
        <taxon>Pseudomonadati</taxon>
        <taxon>Bacteroidota</taxon>
        <taxon>Flavobacteriia</taxon>
        <taxon>Flavobacteriales</taxon>
        <taxon>Flavobacteriaceae</taxon>
        <taxon>Zunongwangia</taxon>
    </lineage>
</organism>
<accession>A0A3D5J4H5</accession>
<evidence type="ECO:0000256" key="2">
    <source>
        <dbReference type="ARBA" id="ARBA00011245"/>
    </source>
</evidence>
<name>A0A3D5J4H5_9FLAO</name>
<comment type="caution">
    <text evidence="4">The sequence shown here is derived from an EMBL/GenBank/DDBJ whole genome shotgun (WGS) entry which is preliminary data.</text>
</comment>
<dbReference type="Pfam" id="PF01263">
    <property type="entry name" value="Aldose_epim"/>
    <property type="match status" value="1"/>
</dbReference>
<dbReference type="InterPro" id="IPR008183">
    <property type="entry name" value="Aldose_1/G6P_1-epimerase"/>
</dbReference>
<evidence type="ECO:0000313" key="5">
    <source>
        <dbReference type="Proteomes" id="UP000264330"/>
    </source>
</evidence>
<dbReference type="PANTHER" id="PTHR11122">
    <property type="entry name" value="APOSPORY-ASSOCIATED PROTEIN C-RELATED"/>
    <property type="match status" value="1"/>
</dbReference>
<proteinExistence type="predicted"/>
<dbReference type="Gene3D" id="2.70.98.10">
    <property type="match status" value="1"/>
</dbReference>
<dbReference type="InterPro" id="IPR037481">
    <property type="entry name" value="LacX"/>
</dbReference>
<dbReference type="EMBL" id="DPMF01000410">
    <property type="protein sequence ID" value="HCV82907.1"/>
    <property type="molecule type" value="Genomic_DNA"/>
</dbReference>
<dbReference type="InterPro" id="IPR011013">
    <property type="entry name" value="Gal_mutarotase_sf_dom"/>
</dbReference>
<dbReference type="AlphaFoldDB" id="A0A3D5J4H5"/>
<gene>
    <name evidence="4" type="ORF">DGQ38_17860</name>
</gene>
<dbReference type="CDD" id="cd09024">
    <property type="entry name" value="Aldose_epim_lacX"/>
    <property type="match status" value="1"/>
</dbReference>
<evidence type="ECO:0000313" key="4">
    <source>
        <dbReference type="EMBL" id="HCV82907.1"/>
    </source>
</evidence>
<reference evidence="4 5" key="1">
    <citation type="journal article" date="2018" name="Nat. Biotechnol.">
        <title>A standardized bacterial taxonomy based on genome phylogeny substantially revises the tree of life.</title>
        <authorList>
            <person name="Parks D.H."/>
            <person name="Chuvochina M."/>
            <person name="Waite D.W."/>
            <person name="Rinke C."/>
            <person name="Skarshewski A."/>
            <person name="Chaumeil P.A."/>
            <person name="Hugenholtz P."/>
        </authorList>
    </citation>
    <scope>NUCLEOTIDE SEQUENCE [LARGE SCALE GENOMIC DNA]</scope>
    <source>
        <strain evidence="4">UBA9359</strain>
    </source>
</reference>
<dbReference type="GO" id="GO:0016853">
    <property type="term" value="F:isomerase activity"/>
    <property type="evidence" value="ECO:0007669"/>
    <property type="project" value="InterPro"/>
</dbReference>
<dbReference type="PANTHER" id="PTHR11122:SF13">
    <property type="entry name" value="GLUCOSE-6-PHOSPHATE 1-EPIMERASE"/>
    <property type="match status" value="1"/>
</dbReference>
<dbReference type="SUPFAM" id="SSF74650">
    <property type="entry name" value="Galactose mutarotase-like"/>
    <property type="match status" value="1"/>
</dbReference>
<protein>
    <submittedName>
        <fullName evidence="4">Aldose 1-epimerase family protein</fullName>
    </submittedName>
</protein>
<keyword evidence="3" id="KW-0106">Calcium</keyword>
<dbReference type="Proteomes" id="UP000264330">
    <property type="component" value="Unassembled WGS sequence"/>
</dbReference>
<sequence length="291" mass="33470">MMYILKNDHLQIGIQHNGAELCSIKNMQNNKEYMWQADSEIWGSHAPNLFPVIGALKGGKIKYEGQYYDMPRHGFIRHNENLEVKDQTETSITFSIKSNEELRKIYPFEFEFNLCFTLKDKSIQVNHLVKNLDAKPIYFQIGGHPAFNAPLFDGEKYEDYYLEFDQNLNLETFLLGESGLVSENTKMVIENSDKIQLTKDLFNNDALIFKNIVSKHVSLKSKKHGSILSVSYKDFKNLGIWAKPGAPYVCIEPWLGIADVESTDQNFKTKEGIIALEKEKEYSATYTITIE</sequence>
<dbReference type="GO" id="GO:0005975">
    <property type="term" value="P:carbohydrate metabolic process"/>
    <property type="evidence" value="ECO:0007669"/>
    <property type="project" value="InterPro"/>
</dbReference>
<evidence type="ECO:0000256" key="1">
    <source>
        <dbReference type="ARBA" id="ARBA00001913"/>
    </source>
</evidence>
<comment type="cofactor">
    <cofactor evidence="1">
        <name>Ca(2+)</name>
        <dbReference type="ChEBI" id="CHEBI:29108"/>
    </cofactor>
</comment>
<comment type="subunit">
    <text evidence="2">Monomer.</text>
</comment>
<dbReference type="InterPro" id="IPR014718">
    <property type="entry name" value="GH-type_carb-bd"/>
</dbReference>
<dbReference type="GO" id="GO:0030246">
    <property type="term" value="F:carbohydrate binding"/>
    <property type="evidence" value="ECO:0007669"/>
    <property type="project" value="InterPro"/>
</dbReference>